<dbReference type="InParanoid" id="D3AZ08"/>
<sequence>MPSLSRKAIIEEFKCGDVDAP</sequence>
<dbReference type="Proteomes" id="UP000001396">
    <property type="component" value="Unassembled WGS sequence"/>
</dbReference>
<accession>D3AZ08</accession>
<keyword evidence="2" id="KW-1185">Reference proteome</keyword>
<reference evidence="1 2" key="1">
    <citation type="journal article" date="2011" name="Genome Res.">
        <title>Phylogeny-wide analysis of social amoeba genomes highlights ancient origins for complex intercellular communication.</title>
        <authorList>
            <person name="Heidel A.J."/>
            <person name="Lawal H.M."/>
            <person name="Felder M."/>
            <person name="Schilde C."/>
            <person name="Helps N.R."/>
            <person name="Tunggal B."/>
            <person name="Rivero F."/>
            <person name="John U."/>
            <person name="Schleicher M."/>
            <person name="Eichinger L."/>
            <person name="Platzer M."/>
            <person name="Noegel A.A."/>
            <person name="Schaap P."/>
            <person name="Gloeckner G."/>
        </authorList>
    </citation>
    <scope>NUCLEOTIDE SEQUENCE [LARGE SCALE GENOMIC DNA]</scope>
    <source>
        <strain evidence="2">ATCC 26659 / Pp 5 / PN500</strain>
    </source>
</reference>
<proteinExistence type="predicted"/>
<name>D3AZ08_HETP5</name>
<protein>
    <submittedName>
        <fullName evidence="1">Uncharacterized protein</fullName>
    </submittedName>
</protein>
<organism evidence="1 2">
    <name type="scientific">Heterostelium pallidum (strain ATCC 26659 / Pp 5 / PN500)</name>
    <name type="common">Cellular slime mold</name>
    <name type="synonym">Polysphondylium pallidum</name>
    <dbReference type="NCBI Taxonomy" id="670386"/>
    <lineage>
        <taxon>Eukaryota</taxon>
        <taxon>Amoebozoa</taxon>
        <taxon>Evosea</taxon>
        <taxon>Eumycetozoa</taxon>
        <taxon>Dictyostelia</taxon>
        <taxon>Acytosteliales</taxon>
        <taxon>Acytosteliaceae</taxon>
        <taxon>Heterostelium</taxon>
    </lineage>
</organism>
<comment type="caution">
    <text evidence="1">The sequence shown here is derived from an EMBL/GenBank/DDBJ whole genome shotgun (WGS) entry which is preliminary data.</text>
</comment>
<dbReference type="AlphaFoldDB" id="D3AZ08"/>
<gene>
    <name evidence="1" type="ORF">PPL_01348</name>
</gene>
<dbReference type="EMBL" id="ADBJ01000006">
    <property type="protein sequence ID" value="EFA85565.1"/>
    <property type="molecule type" value="Genomic_DNA"/>
</dbReference>
<evidence type="ECO:0000313" key="1">
    <source>
        <dbReference type="EMBL" id="EFA85565.1"/>
    </source>
</evidence>
<evidence type="ECO:0000313" key="2">
    <source>
        <dbReference type="Proteomes" id="UP000001396"/>
    </source>
</evidence>